<keyword evidence="2" id="KW-1133">Transmembrane helix</keyword>
<dbReference type="Pfam" id="PF19745">
    <property type="entry name" value="FUT8_N_cat"/>
    <property type="match status" value="1"/>
</dbReference>
<dbReference type="Gene3D" id="3.40.50.11350">
    <property type="match status" value="1"/>
</dbReference>
<dbReference type="EMBL" id="JBGBPQ010000013">
    <property type="protein sequence ID" value="KAL1512025.1"/>
    <property type="molecule type" value="Genomic_DNA"/>
</dbReference>
<protein>
    <recommendedName>
        <fullName evidence="3">Alpha-(1,6)-fucosyltransferase N- and catalytic domain-containing protein</fullName>
    </recommendedName>
</protein>
<keyword evidence="2" id="KW-0472">Membrane</keyword>
<comment type="caution">
    <text evidence="4">The sequence shown here is derived from an EMBL/GenBank/DDBJ whole genome shotgun (WGS) entry which is preliminary data.</text>
</comment>
<evidence type="ECO:0000259" key="3">
    <source>
        <dbReference type="Pfam" id="PF19745"/>
    </source>
</evidence>
<feature type="compositionally biased region" description="Basic and acidic residues" evidence="1">
    <location>
        <begin position="102"/>
        <end position="120"/>
    </location>
</feature>
<feature type="transmembrane region" description="Helical" evidence="2">
    <location>
        <begin position="20"/>
        <end position="45"/>
    </location>
</feature>
<organism evidence="4 5">
    <name type="scientific">Prymnesium parvum</name>
    <name type="common">Toxic golden alga</name>
    <dbReference type="NCBI Taxonomy" id="97485"/>
    <lineage>
        <taxon>Eukaryota</taxon>
        <taxon>Haptista</taxon>
        <taxon>Haptophyta</taxon>
        <taxon>Prymnesiophyceae</taxon>
        <taxon>Prymnesiales</taxon>
        <taxon>Prymnesiaceae</taxon>
        <taxon>Prymnesium</taxon>
    </lineage>
</organism>
<feature type="region of interest" description="Disordered" evidence="1">
    <location>
        <begin position="516"/>
        <end position="535"/>
    </location>
</feature>
<dbReference type="PANTHER" id="PTHR13132">
    <property type="entry name" value="ALPHA- 1,6 -FUCOSYLTRANSFERASE"/>
    <property type="match status" value="1"/>
</dbReference>
<feature type="domain" description="Alpha-(1,6)-fucosyltransferase N- and catalytic" evidence="3">
    <location>
        <begin position="151"/>
        <end position="381"/>
    </location>
</feature>
<evidence type="ECO:0000256" key="1">
    <source>
        <dbReference type="SAM" id="MobiDB-lite"/>
    </source>
</evidence>
<dbReference type="Proteomes" id="UP001515480">
    <property type="component" value="Unassembled WGS sequence"/>
</dbReference>
<name>A0AB34J5G4_PRYPA</name>
<dbReference type="GO" id="GO:0046921">
    <property type="term" value="F:alpha-(1-&gt;6)-fucosyltransferase activity"/>
    <property type="evidence" value="ECO:0007669"/>
    <property type="project" value="TreeGrafter"/>
</dbReference>
<reference evidence="4 5" key="1">
    <citation type="journal article" date="2024" name="Science">
        <title>Giant polyketide synthase enzymes in the biosynthesis of giant marine polyether toxins.</title>
        <authorList>
            <person name="Fallon T.R."/>
            <person name="Shende V.V."/>
            <person name="Wierzbicki I.H."/>
            <person name="Pendleton A.L."/>
            <person name="Watervoot N.F."/>
            <person name="Auber R.P."/>
            <person name="Gonzalez D.J."/>
            <person name="Wisecaver J.H."/>
            <person name="Moore B.S."/>
        </authorList>
    </citation>
    <scope>NUCLEOTIDE SEQUENCE [LARGE SCALE GENOMIC DNA]</scope>
    <source>
        <strain evidence="4 5">12B1</strain>
    </source>
</reference>
<feature type="compositionally biased region" description="Pro residues" evidence="1">
    <location>
        <begin position="67"/>
        <end position="101"/>
    </location>
</feature>
<dbReference type="GO" id="GO:0006487">
    <property type="term" value="P:protein N-linked glycosylation"/>
    <property type="evidence" value="ECO:0007669"/>
    <property type="project" value="TreeGrafter"/>
</dbReference>
<keyword evidence="5" id="KW-1185">Reference proteome</keyword>
<dbReference type="InterPro" id="IPR045573">
    <property type="entry name" value="Fut8_N_cat"/>
</dbReference>
<proteinExistence type="predicted"/>
<dbReference type="AlphaFoldDB" id="A0AB34J5G4"/>
<dbReference type="PANTHER" id="PTHR13132:SF29">
    <property type="entry name" value="ALPHA-(1,6)-FUCOSYLTRANSFERASE"/>
    <property type="match status" value="1"/>
</dbReference>
<evidence type="ECO:0000313" key="5">
    <source>
        <dbReference type="Proteomes" id="UP001515480"/>
    </source>
</evidence>
<evidence type="ECO:0000313" key="4">
    <source>
        <dbReference type="EMBL" id="KAL1512025.1"/>
    </source>
</evidence>
<gene>
    <name evidence="4" type="ORF">AB1Y20_005300</name>
</gene>
<accession>A0AB34J5G4</accession>
<keyword evidence="2" id="KW-0812">Transmembrane</keyword>
<feature type="region of interest" description="Disordered" evidence="1">
    <location>
        <begin position="50"/>
        <end position="146"/>
    </location>
</feature>
<sequence length="562" mass="59463">MLGHRPHGSARGAAPRGGGATPWVVLLSTIALVQSGVIYLLMTFLPAGEKPSHRAAHPTLAPATPTASPPPPPPAPPPSPPASPPPPPSPLPPPLSPPPPRVAEEARAVAGGEKAEEEARAVAGGGKAEEEARAVAGGGKAEDPPLDEDARLFREHLARVQNPPDCRAARLYVFTPTKYTSGIGSQLRTIANSLLQALAANRTLILDLATSTFVHPRRCASRRYDCLFEPLSRCTLADALADAPNASASPDAPPHGWLDALPRLPLGGGARVVAGRASCFRFAPAEVGGGAWAAAAAAARPPSWFVTQAFAYVARPNGELRAWTAALAAELRLDGEAYGAIHVRRGDKVQEALSHRTGAYAAAFLNRSAGLRRVFLASDDEEPYRSLGALLPQVAVSHVPLDAWKVRPHTGRLLAAKIIENIHASHAEGRAAAPARDEAQLLMAQVYLLAGARLFVGTLTSNYALMVHDLMRAGGEVVDLDGNEYYGCSVIDAPPWGPRFGVAARGRGGVAIEAEAREQQKRKAEGARKHEEVVKQKELMRQQAEARAKAFREHSRPVRAQG</sequence>
<evidence type="ECO:0000256" key="2">
    <source>
        <dbReference type="SAM" id="Phobius"/>
    </source>
</evidence>